<dbReference type="OrthoDB" id="6402114at2"/>
<proteinExistence type="predicted"/>
<dbReference type="EMBL" id="FUKJ01000450">
    <property type="protein sequence ID" value="SJM96037.1"/>
    <property type="molecule type" value="Genomic_DNA"/>
</dbReference>
<dbReference type="GO" id="GO:0020037">
    <property type="term" value="F:heme binding"/>
    <property type="evidence" value="ECO:0007669"/>
    <property type="project" value="InterPro"/>
</dbReference>
<evidence type="ECO:0000256" key="1">
    <source>
        <dbReference type="SAM" id="SignalP"/>
    </source>
</evidence>
<dbReference type="GO" id="GO:0022900">
    <property type="term" value="P:electron transport chain"/>
    <property type="evidence" value="ECO:0007669"/>
    <property type="project" value="InterPro"/>
</dbReference>
<dbReference type="InterPro" id="IPR010980">
    <property type="entry name" value="Cyt_c/b562"/>
</dbReference>
<gene>
    <name evidence="2" type="ORF">CRENPOLYSF2_830013</name>
</gene>
<dbReference type="AlphaFoldDB" id="A0A1R4HII5"/>
<feature type="chain" id="PRO_5013023594" description="Cytochrome c domain-containing protein" evidence="1">
    <location>
        <begin position="30"/>
        <end position="161"/>
    </location>
</feature>
<keyword evidence="3" id="KW-1185">Reference proteome</keyword>
<name>A0A1R4HII5_9GAMM</name>
<protein>
    <recommendedName>
        <fullName evidence="4">Cytochrome c domain-containing protein</fullName>
    </recommendedName>
</protein>
<feature type="signal peptide" evidence="1">
    <location>
        <begin position="1"/>
        <end position="29"/>
    </location>
</feature>
<evidence type="ECO:0008006" key="4">
    <source>
        <dbReference type="Google" id="ProtNLM"/>
    </source>
</evidence>
<evidence type="ECO:0000313" key="2">
    <source>
        <dbReference type="EMBL" id="SJM96037.1"/>
    </source>
</evidence>
<reference evidence="3" key="1">
    <citation type="submission" date="2017-02" db="EMBL/GenBank/DDBJ databases">
        <authorList>
            <person name="Daims H."/>
        </authorList>
    </citation>
    <scope>NUCLEOTIDE SEQUENCE [LARGE SCALE GENOMIC DNA]</scope>
</reference>
<dbReference type="GO" id="GO:0009055">
    <property type="term" value="F:electron transfer activity"/>
    <property type="evidence" value="ECO:0007669"/>
    <property type="project" value="InterPro"/>
</dbReference>
<sequence>MSYSHSIKRLVVIASVLSCTQILSACATAHDTAYTPGLGELMTQISARHLKLWYAGSSENWELADYELEEMHETLEDLAKYHPTHKKIAGSVPAIIASFMTPFITQMEVAVKNQDKGAFQSSYDNLTTACNSCHKANNYGFNILERPRANPFANQSFRGKL</sequence>
<dbReference type="RefSeq" id="WP_087148501.1">
    <property type="nucleotide sequence ID" value="NZ_FUKJ01000450.1"/>
</dbReference>
<keyword evidence="1" id="KW-0732">Signal</keyword>
<organism evidence="2 3">
    <name type="scientific">Crenothrix polyspora</name>
    <dbReference type="NCBI Taxonomy" id="360316"/>
    <lineage>
        <taxon>Bacteria</taxon>
        <taxon>Pseudomonadati</taxon>
        <taxon>Pseudomonadota</taxon>
        <taxon>Gammaproteobacteria</taxon>
        <taxon>Methylococcales</taxon>
        <taxon>Crenotrichaceae</taxon>
        <taxon>Crenothrix</taxon>
    </lineage>
</organism>
<dbReference type="Proteomes" id="UP000195442">
    <property type="component" value="Unassembled WGS sequence"/>
</dbReference>
<accession>A0A1R4HII5</accession>
<dbReference type="SUPFAM" id="SSF47175">
    <property type="entry name" value="Cytochromes"/>
    <property type="match status" value="1"/>
</dbReference>
<evidence type="ECO:0000313" key="3">
    <source>
        <dbReference type="Proteomes" id="UP000195442"/>
    </source>
</evidence>
<dbReference type="GO" id="GO:0005506">
    <property type="term" value="F:iron ion binding"/>
    <property type="evidence" value="ECO:0007669"/>
    <property type="project" value="InterPro"/>
</dbReference>